<proteinExistence type="predicted"/>
<keyword evidence="1" id="KW-0472">Membrane</keyword>
<dbReference type="AlphaFoldDB" id="A0A2P2Q165"/>
<sequence length="32" mass="3878">MVHKSYLFTSLSIYTFLEFLNIRQLLLKKKTT</sequence>
<keyword evidence="1" id="KW-1133">Transmembrane helix</keyword>
<organism evidence="2">
    <name type="scientific">Rhizophora mucronata</name>
    <name type="common">Asiatic mangrove</name>
    <dbReference type="NCBI Taxonomy" id="61149"/>
    <lineage>
        <taxon>Eukaryota</taxon>
        <taxon>Viridiplantae</taxon>
        <taxon>Streptophyta</taxon>
        <taxon>Embryophyta</taxon>
        <taxon>Tracheophyta</taxon>
        <taxon>Spermatophyta</taxon>
        <taxon>Magnoliopsida</taxon>
        <taxon>eudicotyledons</taxon>
        <taxon>Gunneridae</taxon>
        <taxon>Pentapetalae</taxon>
        <taxon>rosids</taxon>
        <taxon>fabids</taxon>
        <taxon>Malpighiales</taxon>
        <taxon>Rhizophoraceae</taxon>
        <taxon>Rhizophora</taxon>
    </lineage>
</organism>
<keyword evidence="1" id="KW-0812">Transmembrane</keyword>
<accession>A0A2P2Q165</accession>
<evidence type="ECO:0000313" key="2">
    <source>
        <dbReference type="EMBL" id="MBX60682.1"/>
    </source>
</evidence>
<name>A0A2P2Q165_RHIMU</name>
<protein>
    <submittedName>
        <fullName evidence="2">Uncharacterized protein</fullName>
    </submittedName>
</protein>
<feature type="transmembrane region" description="Helical" evidence="1">
    <location>
        <begin position="6"/>
        <end position="26"/>
    </location>
</feature>
<reference evidence="2" key="1">
    <citation type="submission" date="2018-02" db="EMBL/GenBank/DDBJ databases">
        <title>Rhizophora mucronata_Transcriptome.</title>
        <authorList>
            <person name="Meera S.P."/>
            <person name="Sreeshan A."/>
            <person name="Augustine A."/>
        </authorList>
    </citation>
    <scope>NUCLEOTIDE SEQUENCE</scope>
    <source>
        <tissue evidence="2">Leaf</tissue>
    </source>
</reference>
<dbReference type="EMBL" id="GGEC01080198">
    <property type="protein sequence ID" value="MBX60682.1"/>
    <property type="molecule type" value="Transcribed_RNA"/>
</dbReference>
<evidence type="ECO:0000256" key="1">
    <source>
        <dbReference type="SAM" id="Phobius"/>
    </source>
</evidence>